<dbReference type="InterPro" id="IPR017585">
    <property type="entry name" value="SAF_FlgA"/>
</dbReference>
<comment type="caution">
    <text evidence="6">The sequence shown here is derived from an EMBL/GenBank/DDBJ whole genome shotgun (WGS) entry which is preliminary data.</text>
</comment>
<comment type="similarity">
    <text evidence="4">Belongs to the FlgA family.</text>
</comment>
<keyword evidence="2" id="KW-0732">Signal</keyword>
<proteinExistence type="inferred from homology"/>
<gene>
    <name evidence="6" type="primary">flgA</name>
    <name evidence="6" type="ORF">ENT66_01870</name>
</gene>
<keyword evidence="3 4" id="KW-0574">Periplasm</keyword>
<keyword evidence="6" id="KW-0969">Cilium</keyword>
<name>A0A7C4NUQ7_9BACT</name>
<keyword evidence="6" id="KW-0282">Flagellum</keyword>
<dbReference type="CDD" id="cd11614">
    <property type="entry name" value="SAF_CpaB_FlgA_like"/>
    <property type="match status" value="1"/>
</dbReference>
<dbReference type="EMBL" id="DSZN01000033">
    <property type="protein sequence ID" value="HGQ85146.1"/>
    <property type="molecule type" value="Genomic_DNA"/>
</dbReference>
<dbReference type="Pfam" id="PF13144">
    <property type="entry name" value="ChapFlgA"/>
    <property type="match status" value="1"/>
</dbReference>
<accession>A0A7C4NUQ7</accession>
<dbReference type="PANTHER" id="PTHR36307">
    <property type="entry name" value="FLAGELLA BASAL BODY P-RING FORMATION PROTEIN FLGA"/>
    <property type="match status" value="1"/>
</dbReference>
<evidence type="ECO:0000256" key="3">
    <source>
        <dbReference type="ARBA" id="ARBA00022764"/>
    </source>
</evidence>
<dbReference type="Gene3D" id="2.30.30.760">
    <property type="match status" value="1"/>
</dbReference>
<dbReference type="NCBIfam" id="TIGR03170">
    <property type="entry name" value="flgA_cterm"/>
    <property type="match status" value="1"/>
</dbReference>
<feature type="domain" description="SAF" evidence="5">
    <location>
        <begin position="110"/>
        <end position="172"/>
    </location>
</feature>
<evidence type="ECO:0000256" key="4">
    <source>
        <dbReference type="RuleBase" id="RU362063"/>
    </source>
</evidence>
<organism evidence="6">
    <name type="scientific">Thermodesulfobacterium geofontis</name>
    <dbReference type="NCBI Taxonomy" id="1295609"/>
    <lineage>
        <taxon>Bacteria</taxon>
        <taxon>Pseudomonadati</taxon>
        <taxon>Thermodesulfobacteriota</taxon>
        <taxon>Thermodesulfobacteria</taxon>
        <taxon>Thermodesulfobacteriales</taxon>
        <taxon>Thermodesulfobacteriaceae</taxon>
        <taxon>Thermodesulfobacterium</taxon>
    </lineage>
</organism>
<keyword evidence="6" id="KW-0966">Cell projection</keyword>
<protein>
    <recommendedName>
        <fullName evidence="4">Flagella basal body P-ring formation protein FlgA</fullName>
    </recommendedName>
</protein>
<keyword evidence="4" id="KW-1005">Bacterial flagellum biogenesis</keyword>
<dbReference type="InterPro" id="IPR013974">
    <property type="entry name" value="SAF"/>
</dbReference>
<dbReference type="GO" id="GO:0044780">
    <property type="term" value="P:bacterial-type flagellum assembly"/>
    <property type="evidence" value="ECO:0007669"/>
    <property type="project" value="InterPro"/>
</dbReference>
<sequence>MKKIILITFFAFLIFFLKINLTFSNEIYTPEDFKEIFLKEIKNKFSWVKGEIYVESIRIEPKSVIIPKNTPYKAIFMAKPKIGSNLLVLEFKKDDTLERIKILGYVEAKVPVIVLKRPVLNKSILNEEDIEIELKPLSRLPQDVILDKDAALGKQVRMSLNAGTILRYSHIERPIIIKRNQMVYIIARGKNFIVKAKGLALQEGREGASIKVKNVSSKKILWGKVISPEEVEVSL</sequence>
<comment type="subcellular location">
    <subcellularLocation>
        <location evidence="1 4">Periplasm</location>
    </subcellularLocation>
</comment>
<dbReference type="GO" id="GO:0042597">
    <property type="term" value="C:periplasmic space"/>
    <property type="evidence" value="ECO:0007669"/>
    <property type="project" value="UniProtKB-SubCell"/>
</dbReference>
<evidence type="ECO:0000259" key="5">
    <source>
        <dbReference type="SMART" id="SM00858"/>
    </source>
</evidence>
<evidence type="ECO:0000256" key="2">
    <source>
        <dbReference type="ARBA" id="ARBA00022729"/>
    </source>
</evidence>
<evidence type="ECO:0000256" key="1">
    <source>
        <dbReference type="ARBA" id="ARBA00004418"/>
    </source>
</evidence>
<comment type="function">
    <text evidence="4">Involved in the assembly process of the P-ring formation. It may associate with FlgF on the rod constituting a structure essential for the P-ring assembly or may act as a modulator protein for the P-ring assembly.</text>
</comment>
<dbReference type="Gene3D" id="3.90.1210.10">
    <property type="entry name" value="Antifreeze-like/N-acetylneuraminic acid synthase C-terminal domain"/>
    <property type="match status" value="1"/>
</dbReference>
<reference evidence="6" key="1">
    <citation type="journal article" date="2020" name="mSystems">
        <title>Genome- and Community-Level Interaction Insights into Carbon Utilization and Element Cycling Functions of Hydrothermarchaeota in Hydrothermal Sediment.</title>
        <authorList>
            <person name="Zhou Z."/>
            <person name="Liu Y."/>
            <person name="Xu W."/>
            <person name="Pan J."/>
            <person name="Luo Z.H."/>
            <person name="Li M."/>
        </authorList>
    </citation>
    <scope>NUCLEOTIDE SEQUENCE [LARGE SCALE GENOMIC DNA]</scope>
    <source>
        <strain evidence="6">SpSt-6</strain>
    </source>
</reference>
<dbReference type="InterPro" id="IPR039246">
    <property type="entry name" value="Flagellar_FlgA"/>
</dbReference>
<evidence type="ECO:0000313" key="6">
    <source>
        <dbReference type="EMBL" id="HGQ85146.1"/>
    </source>
</evidence>
<dbReference type="PANTHER" id="PTHR36307:SF1">
    <property type="entry name" value="FLAGELLA BASAL BODY P-RING FORMATION PROTEIN FLGA"/>
    <property type="match status" value="1"/>
</dbReference>
<dbReference type="SMART" id="SM00858">
    <property type="entry name" value="SAF"/>
    <property type="match status" value="1"/>
</dbReference>
<dbReference type="AlphaFoldDB" id="A0A7C4NUQ7"/>